<dbReference type="EMBL" id="JAPEVA010000136">
    <property type="protein sequence ID" value="KAJ4398207.1"/>
    <property type="molecule type" value="Genomic_DNA"/>
</dbReference>
<dbReference type="AlphaFoldDB" id="A0A9W8Z3R7"/>
<keyword evidence="2" id="KW-1185">Reference proteome</keyword>
<dbReference type="Proteomes" id="UP001140510">
    <property type="component" value="Unassembled WGS sequence"/>
</dbReference>
<accession>A0A9W8Z3R7</accession>
<organism evidence="1 2">
    <name type="scientific">Didymella pomorum</name>
    <dbReference type="NCBI Taxonomy" id="749634"/>
    <lineage>
        <taxon>Eukaryota</taxon>
        <taxon>Fungi</taxon>
        <taxon>Dikarya</taxon>
        <taxon>Ascomycota</taxon>
        <taxon>Pezizomycotina</taxon>
        <taxon>Dothideomycetes</taxon>
        <taxon>Pleosporomycetidae</taxon>
        <taxon>Pleosporales</taxon>
        <taxon>Pleosporineae</taxon>
        <taxon>Didymellaceae</taxon>
        <taxon>Didymella</taxon>
    </lineage>
</organism>
<evidence type="ECO:0000313" key="2">
    <source>
        <dbReference type="Proteomes" id="UP001140510"/>
    </source>
</evidence>
<name>A0A9W8Z3R7_9PLEO</name>
<protein>
    <submittedName>
        <fullName evidence="1">Uncharacterized protein</fullName>
    </submittedName>
</protein>
<sequence>MWYVYLQRILVKSKATVGLTLRKPIVDPVVSYLEAYEIKYDAIYEDGSIREAHGNSYLSIMAYFTDEYSGTIIPSRVLETIHTLDQEALAWILHVPDLRLMDRLSAYMQSTSPSVLKANSSEILATATKTVMSSTRSPEFWSSPHVQAEHKPNMALHL</sequence>
<evidence type="ECO:0000313" key="1">
    <source>
        <dbReference type="EMBL" id="KAJ4398207.1"/>
    </source>
</evidence>
<gene>
    <name evidence="1" type="ORF">N0V91_010382</name>
</gene>
<reference evidence="1" key="1">
    <citation type="submission" date="2022-10" db="EMBL/GenBank/DDBJ databases">
        <title>Tapping the CABI collections for fungal endophytes: first genome assemblies for Collariella, Neodidymelliopsis, Ascochyta clinopodiicola, Didymella pomorum, Didymosphaeria variabile, Neocosmospora piperis and Neocucurbitaria cava.</title>
        <authorList>
            <person name="Hill R."/>
        </authorList>
    </citation>
    <scope>NUCLEOTIDE SEQUENCE</scope>
    <source>
        <strain evidence="1">IMI 355091</strain>
    </source>
</reference>
<comment type="caution">
    <text evidence="1">The sequence shown here is derived from an EMBL/GenBank/DDBJ whole genome shotgun (WGS) entry which is preliminary data.</text>
</comment>
<proteinExistence type="predicted"/>